<dbReference type="EMBL" id="ML179906">
    <property type="protein sequence ID" value="THU80413.1"/>
    <property type="molecule type" value="Genomic_DNA"/>
</dbReference>
<feature type="region of interest" description="Disordered" evidence="1">
    <location>
        <begin position="301"/>
        <end position="335"/>
    </location>
</feature>
<evidence type="ECO:0000313" key="3">
    <source>
        <dbReference type="EMBL" id="THU80413.1"/>
    </source>
</evidence>
<feature type="transmembrane region" description="Helical" evidence="2">
    <location>
        <begin position="639"/>
        <end position="664"/>
    </location>
</feature>
<keyword evidence="2" id="KW-0812">Transmembrane</keyword>
<feature type="region of interest" description="Disordered" evidence="1">
    <location>
        <begin position="223"/>
        <end position="266"/>
    </location>
</feature>
<feature type="compositionally biased region" description="Polar residues" evidence="1">
    <location>
        <begin position="116"/>
        <end position="132"/>
    </location>
</feature>
<feature type="compositionally biased region" description="Polar residues" evidence="1">
    <location>
        <begin position="733"/>
        <end position="763"/>
    </location>
</feature>
<feature type="region of interest" description="Disordered" evidence="1">
    <location>
        <begin position="733"/>
        <end position="809"/>
    </location>
</feature>
<feature type="compositionally biased region" description="Basic residues" evidence="1">
    <location>
        <begin position="460"/>
        <end position="470"/>
    </location>
</feature>
<protein>
    <submittedName>
        <fullName evidence="3">Uncharacterized protein</fullName>
    </submittedName>
</protein>
<organism evidence="3 4">
    <name type="scientific">Dendrothele bispora (strain CBS 962.96)</name>
    <dbReference type="NCBI Taxonomy" id="1314807"/>
    <lineage>
        <taxon>Eukaryota</taxon>
        <taxon>Fungi</taxon>
        <taxon>Dikarya</taxon>
        <taxon>Basidiomycota</taxon>
        <taxon>Agaricomycotina</taxon>
        <taxon>Agaricomycetes</taxon>
        <taxon>Agaricomycetidae</taxon>
        <taxon>Agaricales</taxon>
        <taxon>Agaricales incertae sedis</taxon>
        <taxon>Dendrothele</taxon>
    </lineage>
</organism>
<dbReference type="AlphaFoldDB" id="A0A4S8KX49"/>
<feature type="compositionally biased region" description="Polar residues" evidence="1">
    <location>
        <begin position="410"/>
        <end position="421"/>
    </location>
</feature>
<dbReference type="OrthoDB" id="2642524at2759"/>
<keyword evidence="2" id="KW-1133">Transmembrane helix</keyword>
<feature type="transmembrane region" description="Helical" evidence="2">
    <location>
        <begin position="563"/>
        <end position="583"/>
    </location>
</feature>
<feature type="compositionally biased region" description="Polar residues" evidence="1">
    <location>
        <begin position="140"/>
        <end position="150"/>
    </location>
</feature>
<feature type="region of interest" description="Disordered" evidence="1">
    <location>
        <begin position="111"/>
        <end position="157"/>
    </location>
</feature>
<evidence type="ECO:0000256" key="1">
    <source>
        <dbReference type="SAM" id="MobiDB-lite"/>
    </source>
</evidence>
<feature type="compositionally biased region" description="Basic and acidic residues" evidence="1">
    <location>
        <begin position="510"/>
        <end position="533"/>
    </location>
</feature>
<evidence type="ECO:0000256" key="2">
    <source>
        <dbReference type="SAM" id="Phobius"/>
    </source>
</evidence>
<dbReference type="Proteomes" id="UP000297245">
    <property type="component" value="Unassembled WGS sequence"/>
</dbReference>
<feature type="compositionally biased region" description="Basic residues" evidence="1">
    <location>
        <begin position="787"/>
        <end position="798"/>
    </location>
</feature>
<feature type="region of interest" description="Disordered" evidence="1">
    <location>
        <begin position="458"/>
        <end position="477"/>
    </location>
</feature>
<accession>A0A4S8KX49</accession>
<evidence type="ECO:0000313" key="4">
    <source>
        <dbReference type="Proteomes" id="UP000297245"/>
    </source>
</evidence>
<reference evidence="3 4" key="1">
    <citation type="journal article" date="2019" name="Nat. Ecol. Evol.">
        <title>Megaphylogeny resolves global patterns of mushroom evolution.</title>
        <authorList>
            <person name="Varga T."/>
            <person name="Krizsan K."/>
            <person name="Foldi C."/>
            <person name="Dima B."/>
            <person name="Sanchez-Garcia M."/>
            <person name="Sanchez-Ramirez S."/>
            <person name="Szollosi G.J."/>
            <person name="Szarkandi J.G."/>
            <person name="Papp V."/>
            <person name="Albert L."/>
            <person name="Andreopoulos W."/>
            <person name="Angelini C."/>
            <person name="Antonin V."/>
            <person name="Barry K.W."/>
            <person name="Bougher N.L."/>
            <person name="Buchanan P."/>
            <person name="Buyck B."/>
            <person name="Bense V."/>
            <person name="Catcheside P."/>
            <person name="Chovatia M."/>
            <person name="Cooper J."/>
            <person name="Damon W."/>
            <person name="Desjardin D."/>
            <person name="Finy P."/>
            <person name="Geml J."/>
            <person name="Haridas S."/>
            <person name="Hughes K."/>
            <person name="Justo A."/>
            <person name="Karasinski D."/>
            <person name="Kautmanova I."/>
            <person name="Kiss B."/>
            <person name="Kocsube S."/>
            <person name="Kotiranta H."/>
            <person name="LaButti K.M."/>
            <person name="Lechner B.E."/>
            <person name="Liimatainen K."/>
            <person name="Lipzen A."/>
            <person name="Lukacs Z."/>
            <person name="Mihaltcheva S."/>
            <person name="Morgado L.N."/>
            <person name="Niskanen T."/>
            <person name="Noordeloos M.E."/>
            <person name="Ohm R.A."/>
            <person name="Ortiz-Santana B."/>
            <person name="Ovrebo C."/>
            <person name="Racz N."/>
            <person name="Riley R."/>
            <person name="Savchenko A."/>
            <person name="Shiryaev A."/>
            <person name="Soop K."/>
            <person name="Spirin V."/>
            <person name="Szebenyi C."/>
            <person name="Tomsovsky M."/>
            <person name="Tulloss R.E."/>
            <person name="Uehling J."/>
            <person name="Grigoriev I.V."/>
            <person name="Vagvolgyi C."/>
            <person name="Papp T."/>
            <person name="Martin F.M."/>
            <person name="Miettinen O."/>
            <person name="Hibbett D.S."/>
            <person name="Nagy L.G."/>
        </authorList>
    </citation>
    <scope>NUCLEOTIDE SEQUENCE [LARGE SCALE GENOMIC DNA]</scope>
    <source>
        <strain evidence="3 4">CBS 962.96</strain>
    </source>
</reference>
<feature type="compositionally biased region" description="Polar residues" evidence="1">
    <location>
        <begin position="223"/>
        <end position="235"/>
    </location>
</feature>
<feature type="region of interest" description="Disordered" evidence="1">
    <location>
        <begin position="365"/>
        <end position="445"/>
    </location>
</feature>
<gene>
    <name evidence="3" type="ORF">K435DRAFT_736253</name>
</gene>
<keyword evidence="2" id="KW-0472">Membrane</keyword>
<feature type="region of interest" description="Disordered" evidence="1">
    <location>
        <begin position="506"/>
        <end position="533"/>
    </location>
</feature>
<name>A0A4S8KX49_DENBC</name>
<feature type="transmembrane region" description="Helical" evidence="2">
    <location>
        <begin position="595"/>
        <end position="618"/>
    </location>
</feature>
<keyword evidence="4" id="KW-1185">Reference proteome</keyword>
<feature type="compositionally biased region" description="Basic and acidic residues" evidence="1">
    <location>
        <begin position="237"/>
        <end position="251"/>
    </location>
</feature>
<feature type="transmembrane region" description="Helical" evidence="2">
    <location>
        <begin position="670"/>
        <end position="693"/>
    </location>
</feature>
<proteinExistence type="predicted"/>
<sequence>MDHWSFSVLRAHGLQRLHKDKSWRPIVCVSVDGSAGQENHCPMFETVLGIDGQNPNQKETYWLRNPPKPSSSFLIEVFYRSPSKKKAKKRVLVASASCSIGELVALQGREPKPQLRLTTRSPSFTKTKSQKPSAVAKRSPTPSLQSSSKANPAHRLGHATIQVKLTPPSDYKQDREWRRFLSTQTQSTIDTQLTMSDNFEADESEHGVLGDIDEFVISPTSSKASHWLSSPSTSQHHQHEFPHILPNERNETAPGQPDTGLRRRRRRRRRVLQGYAIDSDCNDECWLSESCTCTDSEVEQNVGEGYHSPTPSHHVGDDDDDDGADSRPQSHSNQGGRWYTEIIRVTRVTRIIDFLPMMDPGILPTYLNRDGVVDSPKVPSDIERSDEDSSSAYSNDTEPELDPRERASGSKLSLNSESGTLVGTPPPSVINKGSSSAARPSIFGKFDGMPLRRDLLKGSLGRKARKGKEGKKKDKNDLGTTGRWWERLLCAFTMYAEMKRAGELCGLNKPENKGSRDVESSSSDPERGLDRWARDKAEDAEADRMEEGRNQFEQVFKRLQMEWTYIGGLLVALAAVNTAVFAIGSDAIIQVNKYAISFVAASSVFTGLGIVCNAWFFLRYAWCDLDTFLVRSRDIYSTHIFFSISARIPALCLFLSSLTLLGFLALTAYAAWPTGVIMVCFLVGVVMGLQFVVRGVEVVGRLIGRGVRCIGKGAKKAVAVPVGFFMKSGDGSTANGTVTPNGTSGSGSQSQRPSAKPDNTTHGISAIGNAQKVTEPAVGPENEKWRARFKKEKSKKKSKAEAEAREGQR</sequence>
<feature type="compositionally biased region" description="Basic and acidic residues" evidence="1">
    <location>
        <begin position="799"/>
        <end position="809"/>
    </location>
</feature>